<keyword evidence="6 11" id="KW-0375">Hydrogen ion transport</keyword>
<dbReference type="PANTHER" id="PTHR42823:SF3">
    <property type="entry name" value="ATP SYNTHASE SUBUNIT A, CHLOROPLASTIC"/>
    <property type="match status" value="1"/>
</dbReference>
<evidence type="ECO:0000256" key="2">
    <source>
        <dbReference type="ARBA" id="ARBA00006810"/>
    </source>
</evidence>
<feature type="transmembrane region" description="Helical" evidence="11">
    <location>
        <begin position="135"/>
        <end position="154"/>
    </location>
</feature>
<feature type="transmembrane region" description="Helical" evidence="11">
    <location>
        <begin position="166"/>
        <end position="188"/>
    </location>
</feature>
<keyword evidence="14" id="KW-1185">Reference proteome</keyword>
<feature type="transmembrane region" description="Helical" evidence="11">
    <location>
        <begin position="89"/>
        <end position="107"/>
    </location>
</feature>
<gene>
    <name evidence="11 13" type="primary">atpB</name>
    <name evidence="13" type="ORF">RM530_01045</name>
</gene>
<evidence type="ECO:0000313" key="13">
    <source>
        <dbReference type="EMBL" id="MDT0495953.1"/>
    </source>
</evidence>
<evidence type="ECO:0000256" key="3">
    <source>
        <dbReference type="ARBA" id="ARBA00022448"/>
    </source>
</evidence>
<dbReference type="InterPro" id="IPR045082">
    <property type="entry name" value="ATP_syn_F0_a_bact/chloroplast"/>
</dbReference>
<protein>
    <recommendedName>
        <fullName evidence="11 12">ATP synthase subunit a</fullName>
    </recommendedName>
    <alternativeName>
        <fullName evidence="11">ATP synthase F0 sector subunit a</fullName>
    </alternativeName>
    <alternativeName>
        <fullName evidence="11">F-ATPase subunit 6</fullName>
    </alternativeName>
</protein>
<keyword evidence="8 11" id="KW-0406">Ion transport</keyword>
<evidence type="ECO:0000256" key="11">
    <source>
        <dbReference type="HAMAP-Rule" id="MF_01393"/>
    </source>
</evidence>
<evidence type="ECO:0000256" key="7">
    <source>
        <dbReference type="ARBA" id="ARBA00022989"/>
    </source>
</evidence>
<evidence type="ECO:0000256" key="12">
    <source>
        <dbReference type="RuleBase" id="RU000483"/>
    </source>
</evidence>
<comment type="similarity">
    <text evidence="2 11 12">Belongs to the ATPase A chain family.</text>
</comment>
<dbReference type="SUPFAM" id="SSF81336">
    <property type="entry name" value="F1F0 ATP synthase subunit A"/>
    <property type="match status" value="1"/>
</dbReference>
<name>A0ABU2WDJ2_9GAMM</name>
<evidence type="ECO:0000256" key="6">
    <source>
        <dbReference type="ARBA" id="ARBA00022781"/>
    </source>
</evidence>
<feature type="transmembrane region" description="Helical" evidence="11">
    <location>
        <begin position="27"/>
        <end position="49"/>
    </location>
</feature>
<keyword evidence="7 11" id="KW-1133">Transmembrane helix</keyword>
<dbReference type="Pfam" id="PF00119">
    <property type="entry name" value="ATP-synt_A"/>
    <property type="match status" value="1"/>
</dbReference>
<evidence type="ECO:0000256" key="10">
    <source>
        <dbReference type="ARBA" id="ARBA00023310"/>
    </source>
</evidence>
<dbReference type="RefSeq" id="WP_311363345.1">
    <property type="nucleotide sequence ID" value="NZ_JAVRIC010000001.1"/>
</dbReference>
<evidence type="ECO:0000256" key="8">
    <source>
        <dbReference type="ARBA" id="ARBA00023065"/>
    </source>
</evidence>
<keyword evidence="9 11" id="KW-0472">Membrane</keyword>
<dbReference type="CDD" id="cd00310">
    <property type="entry name" value="ATP-synt_Fo_a_6"/>
    <property type="match status" value="1"/>
</dbReference>
<dbReference type="HAMAP" id="MF_01393">
    <property type="entry name" value="ATP_synth_a_bact"/>
    <property type="match status" value="1"/>
</dbReference>
<comment type="subcellular location">
    <subcellularLocation>
        <location evidence="11 12">Cell membrane</location>
        <topology evidence="11 12">Multi-pass membrane protein</topology>
    </subcellularLocation>
    <subcellularLocation>
        <location evidence="1">Membrane</location>
        <topology evidence="1">Multi-pass membrane protein</topology>
    </subcellularLocation>
</comment>
<dbReference type="PRINTS" id="PR00123">
    <property type="entry name" value="ATPASEA"/>
</dbReference>
<evidence type="ECO:0000256" key="4">
    <source>
        <dbReference type="ARBA" id="ARBA00022547"/>
    </source>
</evidence>
<keyword evidence="5 11" id="KW-0812">Transmembrane</keyword>
<dbReference type="EMBL" id="JAVRIC010000001">
    <property type="protein sequence ID" value="MDT0495953.1"/>
    <property type="molecule type" value="Genomic_DNA"/>
</dbReference>
<keyword evidence="3 11" id="KW-0813">Transport</keyword>
<evidence type="ECO:0000256" key="5">
    <source>
        <dbReference type="ARBA" id="ARBA00022692"/>
    </source>
</evidence>
<dbReference type="InterPro" id="IPR000568">
    <property type="entry name" value="ATP_synth_F0_asu"/>
</dbReference>
<comment type="function">
    <text evidence="11 12">Key component of the proton channel; it plays a direct role in the translocation of protons across the membrane.</text>
</comment>
<dbReference type="PROSITE" id="PS00449">
    <property type="entry name" value="ATPASE_A"/>
    <property type="match status" value="1"/>
</dbReference>
<dbReference type="InterPro" id="IPR035908">
    <property type="entry name" value="F0_ATP_A_sf"/>
</dbReference>
<comment type="caution">
    <text evidence="13">The sequence shown here is derived from an EMBL/GenBank/DDBJ whole genome shotgun (WGS) entry which is preliminary data.</text>
</comment>
<dbReference type="PANTHER" id="PTHR42823">
    <property type="entry name" value="ATP SYNTHASE SUBUNIT A, CHLOROPLASTIC"/>
    <property type="match status" value="1"/>
</dbReference>
<keyword evidence="10 11" id="KW-0066">ATP synthesis</keyword>
<evidence type="ECO:0000313" key="14">
    <source>
        <dbReference type="Proteomes" id="UP001254608"/>
    </source>
</evidence>
<feature type="transmembrane region" description="Helical" evidence="11">
    <location>
        <begin position="250"/>
        <end position="271"/>
    </location>
</feature>
<dbReference type="InterPro" id="IPR023011">
    <property type="entry name" value="ATP_synth_F0_asu_AS"/>
</dbReference>
<dbReference type="NCBIfam" id="TIGR01131">
    <property type="entry name" value="ATP_synt_6_or_A"/>
    <property type="match status" value="1"/>
</dbReference>
<evidence type="ECO:0000256" key="1">
    <source>
        <dbReference type="ARBA" id="ARBA00004141"/>
    </source>
</evidence>
<accession>A0ABU2WDJ2</accession>
<keyword evidence="11" id="KW-1003">Cell membrane</keyword>
<proteinExistence type="inferred from homology"/>
<organism evidence="13 14">
    <name type="scientific">Banduia mediterranea</name>
    <dbReference type="NCBI Taxonomy" id="3075609"/>
    <lineage>
        <taxon>Bacteria</taxon>
        <taxon>Pseudomonadati</taxon>
        <taxon>Pseudomonadota</taxon>
        <taxon>Gammaproteobacteria</taxon>
        <taxon>Nevskiales</taxon>
        <taxon>Algiphilaceae</taxon>
        <taxon>Banduia</taxon>
    </lineage>
</organism>
<feature type="transmembrane region" description="Helical" evidence="11">
    <location>
        <begin position="194"/>
        <end position="217"/>
    </location>
</feature>
<dbReference type="NCBIfam" id="NF004477">
    <property type="entry name" value="PRK05815.1-1"/>
    <property type="match status" value="1"/>
</dbReference>
<keyword evidence="4 11" id="KW-0138">CF(0)</keyword>
<dbReference type="Proteomes" id="UP001254608">
    <property type="component" value="Unassembled WGS sequence"/>
</dbReference>
<sequence length="279" mass="31214">MAVEEQGHSSSEYITHHLTHWQVGEGFWTFNIDTILFSVVLGVLFLFFFRRAAATASEGVPTGLQNFCELLVEFVENAVKESFPGESRLVVPLALTVFVWTFLWNFMDLIPVDLLPSIFHAGGAQYLRVVPAADMSATFALSISVFFLIIVYSVMGKGVGGYFKEFLTHPFGPWLMPFNLIINFVELLAKPLSLALRLFGNLYAGELIFILIALFTLSESIGHYVTSFSGWAAILGQGVLQFAWAVFHLLVVPLQAFIFMTLTIVYLGMAYQSHDDEHH</sequence>
<evidence type="ECO:0000256" key="9">
    <source>
        <dbReference type="ARBA" id="ARBA00023136"/>
    </source>
</evidence>
<reference evidence="13 14" key="1">
    <citation type="submission" date="2023-09" db="EMBL/GenBank/DDBJ databases">
        <authorList>
            <person name="Rey-Velasco X."/>
        </authorList>
    </citation>
    <scope>NUCLEOTIDE SEQUENCE [LARGE SCALE GENOMIC DNA]</scope>
    <source>
        <strain evidence="13 14">W345</strain>
    </source>
</reference>
<dbReference type="Gene3D" id="1.20.120.220">
    <property type="entry name" value="ATP synthase, F0 complex, subunit A"/>
    <property type="match status" value="1"/>
</dbReference>